<dbReference type="SUPFAM" id="SSF51182">
    <property type="entry name" value="RmlC-like cupins"/>
    <property type="match status" value="1"/>
</dbReference>
<dbReference type="Gene3D" id="2.60.120.10">
    <property type="entry name" value="Jelly Rolls"/>
    <property type="match status" value="1"/>
</dbReference>
<feature type="domain" description="Cupin type-2" evidence="2">
    <location>
        <begin position="49"/>
        <end position="119"/>
    </location>
</feature>
<protein>
    <submittedName>
        <fullName evidence="3">Cupin 2, conserved barrel domain protein</fullName>
    </submittedName>
</protein>
<organism evidence="3">
    <name type="scientific">hydrothermal vent metagenome</name>
    <dbReference type="NCBI Taxonomy" id="652676"/>
    <lineage>
        <taxon>unclassified sequences</taxon>
        <taxon>metagenomes</taxon>
        <taxon>ecological metagenomes</taxon>
    </lineage>
</organism>
<evidence type="ECO:0000256" key="1">
    <source>
        <dbReference type="ARBA" id="ARBA00022723"/>
    </source>
</evidence>
<dbReference type="InterPro" id="IPR014710">
    <property type="entry name" value="RmlC-like_jellyroll"/>
</dbReference>
<reference evidence="3" key="1">
    <citation type="submission" date="2018-06" db="EMBL/GenBank/DDBJ databases">
        <authorList>
            <person name="Zhirakovskaya E."/>
        </authorList>
    </citation>
    <scope>NUCLEOTIDE SEQUENCE</scope>
</reference>
<dbReference type="InterPro" id="IPR011051">
    <property type="entry name" value="RmlC_Cupin_sf"/>
</dbReference>
<dbReference type="GO" id="GO:0046872">
    <property type="term" value="F:metal ion binding"/>
    <property type="evidence" value="ECO:0007669"/>
    <property type="project" value="UniProtKB-KW"/>
</dbReference>
<dbReference type="EMBL" id="UOFU01000345">
    <property type="protein sequence ID" value="VAX03684.1"/>
    <property type="molecule type" value="Genomic_DNA"/>
</dbReference>
<name>A0A3B1AV53_9ZZZZ</name>
<evidence type="ECO:0000313" key="3">
    <source>
        <dbReference type="EMBL" id="VAX03684.1"/>
    </source>
</evidence>
<dbReference type="InterPro" id="IPR051610">
    <property type="entry name" value="GPI/OXD"/>
</dbReference>
<accession>A0A3B1AV53</accession>
<dbReference type="CDD" id="cd02224">
    <property type="entry name" value="cupin_SPO2919-like"/>
    <property type="match status" value="1"/>
</dbReference>
<sequence length="166" mass="18760">MDIHKFILKAADITEMPGEKRIHFLNPDAVRINKSLGDAVGLTQLGVHIISVEPGYDTTEYHKHYYEEECIYILAGRATAIIEGERYAVGPGDFLGFPRGMAAHNIVNDGDEILHCLVMGQRLEQDVADYPDKDMRLYRNSGRWDLVKLTDISEPQRIVLPPDEPL</sequence>
<evidence type="ECO:0000259" key="2">
    <source>
        <dbReference type="Pfam" id="PF07883"/>
    </source>
</evidence>
<dbReference type="PANTHER" id="PTHR35848">
    <property type="entry name" value="OXALATE-BINDING PROTEIN"/>
    <property type="match status" value="1"/>
</dbReference>
<keyword evidence="1" id="KW-0479">Metal-binding</keyword>
<dbReference type="InterPro" id="IPR013096">
    <property type="entry name" value="Cupin_2"/>
</dbReference>
<dbReference type="PANTHER" id="PTHR35848:SF9">
    <property type="entry name" value="SLL1358 PROTEIN"/>
    <property type="match status" value="1"/>
</dbReference>
<gene>
    <name evidence="3" type="ORF">MNBD_GAMMA20-2245</name>
</gene>
<proteinExistence type="predicted"/>
<dbReference type="Pfam" id="PF07883">
    <property type="entry name" value="Cupin_2"/>
    <property type="match status" value="1"/>
</dbReference>
<dbReference type="AlphaFoldDB" id="A0A3B1AV53"/>